<gene>
    <name evidence="3" type="ORF">P3F81_00015</name>
</gene>
<sequence>MEKIQIKTDDIQLDQLLKLASIVESGGQVKYMIADELIKLNGNIVTERRRKIKPGDIVEVDGVGKLSVIKLKGE</sequence>
<dbReference type="CDD" id="cd00165">
    <property type="entry name" value="S4"/>
    <property type="match status" value="1"/>
</dbReference>
<dbReference type="RefSeq" id="WP_147669375.1">
    <property type="nucleotide sequence ID" value="NZ_CP120678.1"/>
</dbReference>
<keyword evidence="1" id="KW-0694">RNA-binding</keyword>
<dbReference type="SUPFAM" id="SSF55174">
    <property type="entry name" value="Alpha-L RNA-binding motif"/>
    <property type="match status" value="1"/>
</dbReference>
<dbReference type="SMART" id="SM00363">
    <property type="entry name" value="S4"/>
    <property type="match status" value="1"/>
</dbReference>
<reference evidence="3" key="1">
    <citation type="submission" date="2023-03" db="EMBL/GenBank/DDBJ databases">
        <title>Selenobaculum gbiensis gen. nov. sp. nov., a new bacterium isolated from the gut microbiota of IBD patient.</title>
        <authorList>
            <person name="Yeo S."/>
            <person name="Park H."/>
            <person name="Huh C.S."/>
        </authorList>
    </citation>
    <scope>NUCLEOTIDE SEQUENCE</scope>
    <source>
        <strain evidence="3">ICN-92133</strain>
    </source>
</reference>
<dbReference type="Gene3D" id="3.10.290.10">
    <property type="entry name" value="RNA-binding S4 domain"/>
    <property type="match status" value="1"/>
</dbReference>
<accession>A0A9Y2AII4</accession>
<evidence type="ECO:0000313" key="3">
    <source>
        <dbReference type="EMBL" id="WIW70754.1"/>
    </source>
</evidence>
<dbReference type="GO" id="GO:0003723">
    <property type="term" value="F:RNA binding"/>
    <property type="evidence" value="ECO:0007669"/>
    <property type="project" value="UniProtKB-KW"/>
</dbReference>
<proteinExistence type="predicted"/>
<dbReference type="PROSITE" id="PS50889">
    <property type="entry name" value="S4"/>
    <property type="match status" value="1"/>
</dbReference>
<protein>
    <submittedName>
        <fullName evidence="3">RNA-binding S4 domain-containing protein</fullName>
    </submittedName>
</protein>
<evidence type="ECO:0000313" key="4">
    <source>
        <dbReference type="Proteomes" id="UP001243623"/>
    </source>
</evidence>
<feature type="domain" description="RNA-binding S4" evidence="2">
    <location>
        <begin position="11"/>
        <end position="74"/>
    </location>
</feature>
<dbReference type="Proteomes" id="UP001243623">
    <property type="component" value="Chromosome"/>
</dbReference>
<dbReference type="EMBL" id="CP120678">
    <property type="protein sequence ID" value="WIW70754.1"/>
    <property type="molecule type" value="Genomic_DNA"/>
</dbReference>
<keyword evidence="4" id="KW-1185">Reference proteome</keyword>
<evidence type="ECO:0000259" key="2">
    <source>
        <dbReference type="SMART" id="SM00363"/>
    </source>
</evidence>
<organism evidence="3 4">
    <name type="scientific">Selenobaculum gibii</name>
    <dbReference type="NCBI Taxonomy" id="3054208"/>
    <lineage>
        <taxon>Bacteria</taxon>
        <taxon>Bacillati</taxon>
        <taxon>Bacillota</taxon>
        <taxon>Negativicutes</taxon>
        <taxon>Selenomonadales</taxon>
        <taxon>Selenomonadaceae</taxon>
        <taxon>Selenobaculum</taxon>
    </lineage>
</organism>
<dbReference type="KEGG" id="sgbi:P3F81_00015"/>
<dbReference type="AlphaFoldDB" id="A0A9Y2AII4"/>
<dbReference type="InterPro" id="IPR002942">
    <property type="entry name" value="S4_RNA-bd"/>
</dbReference>
<dbReference type="InterPro" id="IPR036986">
    <property type="entry name" value="S4_RNA-bd_sf"/>
</dbReference>
<dbReference type="Pfam" id="PF13275">
    <property type="entry name" value="S4_2"/>
    <property type="match status" value="1"/>
</dbReference>
<evidence type="ECO:0000256" key="1">
    <source>
        <dbReference type="PROSITE-ProRule" id="PRU00182"/>
    </source>
</evidence>
<name>A0A9Y2AII4_9FIRM</name>